<name>A0A8X6FD53_TRICU</name>
<comment type="caution">
    <text evidence="2">The sequence shown here is derived from an EMBL/GenBank/DDBJ whole genome shotgun (WGS) entry which is preliminary data.</text>
</comment>
<feature type="region of interest" description="Disordered" evidence="1">
    <location>
        <begin position="1"/>
        <end position="21"/>
    </location>
</feature>
<organism evidence="2 3">
    <name type="scientific">Trichonephila clavata</name>
    <name type="common">Joro spider</name>
    <name type="synonym">Nephila clavata</name>
    <dbReference type="NCBI Taxonomy" id="2740835"/>
    <lineage>
        <taxon>Eukaryota</taxon>
        <taxon>Metazoa</taxon>
        <taxon>Ecdysozoa</taxon>
        <taxon>Arthropoda</taxon>
        <taxon>Chelicerata</taxon>
        <taxon>Arachnida</taxon>
        <taxon>Araneae</taxon>
        <taxon>Araneomorphae</taxon>
        <taxon>Entelegynae</taxon>
        <taxon>Araneoidea</taxon>
        <taxon>Nephilidae</taxon>
        <taxon>Trichonephila</taxon>
    </lineage>
</organism>
<evidence type="ECO:0000313" key="3">
    <source>
        <dbReference type="Proteomes" id="UP000887116"/>
    </source>
</evidence>
<dbReference type="Proteomes" id="UP000887116">
    <property type="component" value="Unassembled WGS sequence"/>
</dbReference>
<protein>
    <submittedName>
        <fullName evidence="2">Uncharacterized protein</fullName>
    </submittedName>
</protein>
<gene>
    <name evidence="2" type="ORF">TNCT_120721</name>
</gene>
<dbReference type="AlphaFoldDB" id="A0A8X6FD53"/>
<keyword evidence="3" id="KW-1185">Reference proteome</keyword>
<evidence type="ECO:0000256" key="1">
    <source>
        <dbReference type="SAM" id="MobiDB-lite"/>
    </source>
</evidence>
<reference evidence="2" key="1">
    <citation type="submission" date="2020-07" db="EMBL/GenBank/DDBJ databases">
        <title>Multicomponent nature underlies the extraordinary mechanical properties of spider dragline silk.</title>
        <authorList>
            <person name="Kono N."/>
            <person name="Nakamura H."/>
            <person name="Mori M."/>
            <person name="Yoshida Y."/>
            <person name="Ohtoshi R."/>
            <person name="Malay A.D."/>
            <person name="Moran D.A.P."/>
            <person name="Tomita M."/>
            <person name="Numata K."/>
            <person name="Arakawa K."/>
        </authorList>
    </citation>
    <scope>NUCLEOTIDE SEQUENCE</scope>
</reference>
<proteinExistence type="predicted"/>
<evidence type="ECO:0000313" key="2">
    <source>
        <dbReference type="EMBL" id="GFQ76867.1"/>
    </source>
</evidence>
<accession>A0A8X6FD53</accession>
<dbReference type="EMBL" id="BMAO01031665">
    <property type="protein sequence ID" value="GFQ76867.1"/>
    <property type="molecule type" value="Genomic_DNA"/>
</dbReference>
<feature type="compositionally biased region" description="Basic and acidic residues" evidence="1">
    <location>
        <begin position="1"/>
        <end position="10"/>
    </location>
</feature>
<sequence length="80" mass="9379">MRFAENESSRVPKASGNNRQRNRYFMELSPGRSLIMLHYWKSPGDNDALDPRNGLGRRDRSHRMLIIILLLRKTNIINGR</sequence>